<proteinExistence type="inferred from homology"/>
<dbReference type="PANTHER" id="PTHR31062">
    <property type="entry name" value="XYLOGLUCAN ENDOTRANSGLUCOSYLASE/HYDROLASE PROTEIN 8-RELATED"/>
    <property type="match status" value="1"/>
</dbReference>
<evidence type="ECO:0000256" key="6">
    <source>
        <dbReference type="ARBA" id="ARBA00029771"/>
    </source>
</evidence>
<feature type="domain" description="GH16" evidence="9">
    <location>
        <begin position="19"/>
        <end position="226"/>
    </location>
</feature>
<dbReference type="InterPro" id="IPR044791">
    <property type="entry name" value="Beta-glucanase/XTH"/>
</dbReference>
<dbReference type="RefSeq" id="WP_017929742.1">
    <property type="nucleotide sequence ID" value="NZ_CM002676.1"/>
</dbReference>
<evidence type="ECO:0000256" key="4">
    <source>
        <dbReference type="ARBA" id="ARBA00023295"/>
    </source>
</evidence>
<dbReference type="eggNOG" id="COG2273">
    <property type="taxonomic scope" value="Bacteria"/>
</dbReference>
<dbReference type="SUPFAM" id="SSF49899">
    <property type="entry name" value="Concanavalin A-like lectins/glucanases"/>
    <property type="match status" value="1"/>
</dbReference>
<accession>A0A017H722</accession>
<dbReference type="Gene3D" id="2.60.120.200">
    <property type="match status" value="1"/>
</dbReference>
<dbReference type="PATRIC" id="fig|1122180.6.peg.104"/>
<evidence type="ECO:0000256" key="3">
    <source>
        <dbReference type="ARBA" id="ARBA00022801"/>
    </source>
</evidence>
<dbReference type="HOGENOM" id="CLU_071026_2_0_5"/>
<organism evidence="10 11">
    <name type="scientific">Limimaricola hongkongensis DSM 17492</name>
    <dbReference type="NCBI Taxonomy" id="1122180"/>
    <lineage>
        <taxon>Bacteria</taxon>
        <taxon>Pseudomonadati</taxon>
        <taxon>Pseudomonadota</taxon>
        <taxon>Alphaproteobacteria</taxon>
        <taxon>Rhodobacterales</taxon>
        <taxon>Paracoccaceae</taxon>
        <taxon>Limimaricola</taxon>
    </lineage>
</organism>
<dbReference type="InterPro" id="IPR008263">
    <property type="entry name" value="GH16_AS"/>
</dbReference>
<dbReference type="Pfam" id="PF00722">
    <property type="entry name" value="Glyco_hydro_16"/>
    <property type="match status" value="1"/>
</dbReference>
<evidence type="ECO:0000256" key="5">
    <source>
        <dbReference type="ARBA" id="ARBA00029722"/>
    </source>
</evidence>
<comment type="similarity">
    <text evidence="1">Belongs to the glycosyl hydrolase 16 family.</text>
</comment>
<dbReference type="Proteomes" id="UP000025047">
    <property type="component" value="Plasmid pLokhon02"/>
</dbReference>
<protein>
    <recommendedName>
        <fullName evidence="2">Beta-glucanase</fullName>
    </recommendedName>
    <alternativeName>
        <fullName evidence="7">1,3-1,4-beta-D-glucan 4-glucanohydrolase</fullName>
    </alternativeName>
    <alternativeName>
        <fullName evidence="6">Endo-beta-1,3-1,4 glucanase</fullName>
    </alternativeName>
    <alternativeName>
        <fullName evidence="5">Lichenase</fullName>
    </alternativeName>
</protein>
<evidence type="ECO:0000256" key="7">
    <source>
        <dbReference type="ARBA" id="ARBA00031665"/>
    </source>
</evidence>
<evidence type="ECO:0000313" key="10">
    <source>
        <dbReference type="EMBL" id="EYD70347.1"/>
    </source>
</evidence>
<comment type="caution">
    <text evidence="10">The sequence shown here is derived from an EMBL/GenBank/DDBJ whole genome shotgun (WGS) entry which is preliminary data.</text>
</comment>
<evidence type="ECO:0000256" key="2">
    <source>
        <dbReference type="ARBA" id="ARBA00014569"/>
    </source>
</evidence>
<dbReference type="PRINTS" id="PR00737">
    <property type="entry name" value="GLHYDRLASE16"/>
</dbReference>
<keyword evidence="4 10" id="KW-0326">Glycosidase</keyword>
<feature type="active site" description="Proton donor" evidence="8">
    <location>
        <position position="123"/>
    </location>
</feature>
<reference evidence="10 11" key="1">
    <citation type="submission" date="2013-03" db="EMBL/GenBank/DDBJ databases">
        <authorList>
            <person name="Fiebig A."/>
            <person name="Goeker M."/>
            <person name="Klenk H.-P.P."/>
        </authorList>
    </citation>
    <scope>NUCLEOTIDE SEQUENCE [LARGE SCALE GENOMIC DNA]</scope>
    <source>
        <strain evidence="10 11">DSM 17492</strain>
        <plasmid evidence="10 11">pLokhon02</plasmid>
    </source>
</reference>
<keyword evidence="10" id="KW-0614">Plasmid</keyword>
<dbReference type="InterPro" id="IPR013320">
    <property type="entry name" value="ConA-like_dom_sf"/>
</dbReference>
<evidence type="ECO:0000259" key="9">
    <source>
        <dbReference type="PROSITE" id="PS51762"/>
    </source>
</evidence>
<dbReference type="GO" id="GO:0004553">
    <property type="term" value="F:hydrolase activity, hydrolyzing O-glycosyl compounds"/>
    <property type="evidence" value="ECO:0007669"/>
    <property type="project" value="InterPro"/>
</dbReference>
<name>A0A017H722_9RHOB</name>
<dbReference type="EMBL" id="APGJ01000010">
    <property type="protein sequence ID" value="EYD70347.1"/>
    <property type="molecule type" value="Genomic_DNA"/>
</dbReference>
<dbReference type="GO" id="GO:0005975">
    <property type="term" value="P:carbohydrate metabolic process"/>
    <property type="evidence" value="ECO:0007669"/>
    <property type="project" value="InterPro"/>
</dbReference>
<evidence type="ECO:0000313" key="11">
    <source>
        <dbReference type="Proteomes" id="UP000025047"/>
    </source>
</evidence>
<dbReference type="OrthoDB" id="9809583at2"/>
<evidence type="ECO:0000256" key="8">
    <source>
        <dbReference type="PIRSR" id="PIRSR608264-1"/>
    </source>
</evidence>
<evidence type="ECO:0000256" key="1">
    <source>
        <dbReference type="ARBA" id="ARBA00006865"/>
    </source>
</evidence>
<dbReference type="InterPro" id="IPR000757">
    <property type="entry name" value="Beta-glucanase-like"/>
</dbReference>
<gene>
    <name evidence="10" type="ORF">Lokhon_00101</name>
</gene>
<keyword evidence="3 10" id="KW-0378">Hydrolase</keyword>
<feature type="active site" description="Nucleophile" evidence="8">
    <location>
        <position position="119"/>
    </location>
</feature>
<geneLocation type="plasmid" evidence="10 11">
    <name>pLokhon02</name>
</geneLocation>
<sequence>MAGSAAADEAAPGFILDAGEFSRADIQPQWFTSNFAIKTSGFRTAWRKALVSTEDGRMVLQLRPAPDGHDKDFLGSEVQRRQRTHYGRYEVVMTAARGDGVISSFFTYTGPWFDDPHDEIDFEFLGRDTTKVWAMAFADGQKLSGRWIDLGFDAAEAPHLYAFEWHPDRIVWYVDGKEILRVTEADGPLPQTPGKIYANIWAGGKAQRNWSGEAPIWTRAAASYDCMSYRPFGVDAPQCSDGILRD</sequence>
<dbReference type="PROSITE" id="PS01034">
    <property type="entry name" value="GH16_1"/>
    <property type="match status" value="1"/>
</dbReference>
<keyword evidence="11" id="KW-1185">Reference proteome</keyword>
<dbReference type="AlphaFoldDB" id="A0A017H722"/>
<dbReference type="InterPro" id="IPR008264">
    <property type="entry name" value="Beta_glucanase"/>
</dbReference>
<dbReference type="PROSITE" id="PS51762">
    <property type="entry name" value="GH16_2"/>
    <property type="match status" value="1"/>
</dbReference>